<sequence length="109" mass="11843">TSNEPSTISNVFKPPEKQVGRDGPINSVKGQTGGSGEIKVEASRGRGRGKQPYDHNPKPNKMPRPEQEDSNSGINTANEDSNLPPLRITQSTAPLVKESNENMDITDQF</sequence>
<accession>A0A3M7PL28</accession>
<proteinExistence type="predicted"/>
<comment type="caution">
    <text evidence="2">The sequence shown here is derived from an EMBL/GenBank/DDBJ whole genome shotgun (WGS) entry which is preliminary data.</text>
</comment>
<evidence type="ECO:0000313" key="2">
    <source>
        <dbReference type="EMBL" id="RMZ99802.1"/>
    </source>
</evidence>
<feature type="compositionally biased region" description="Polar residues" evidence="1">
    <location>
        <begin position="70"/>
        <end position="81"/>
    </location>
</feature>
<dbReference type="Proteomes" id="UP000276133">
    <property type="component" value="Unassembled WGS sequence"/>
</dbReference>
<feature type="non-terminal residue" evidence="2">
    <location>
        <position position="1"/>
    </location>
</feature>
<feature type="compositionally biased region" description="Polar residues" evidence="1">
    <location>
        <begin position="1"/>
        <end position="10"/>
    </location>
</feature>
<feature type="compositionally biased region" description="Basic and acidic residues" evidence="1">
    <location>
        <begin position="51"/>
        <end position="67"/>
    </location>
</feature>
<dbReference type="EMBL" id="REGN01010044">
    <property type="protein sequence ID" value="RMZ99802.1"/>
    <property type="molecule type" value="Genomic_DNA"/>
</dbReference>
<feature type="region of interest" description="Disordered" evidence="1">
    <location>
        <begin position="1"/>
        <end position="109"/>
    </location>
</feature>
<gene>
    <name evidence="2" type="ORF">BpHYR1_023629</name>
</gene>
<protein>
    <submittedName>
        <fullName evidence="2">Uncharacterized protein</fullName>
    </submittedName>
</protein>
<evidence type="ECO:0000313" key="3">
    <source>
        <dbReference type="Proteomes" id="UP000276133"/>
    </source>
</evidence>
<keyword evidence="3" id="KW-1185">Reference proteome</keyword>
<organism evidence="2 3">
    <name type="scientific">Brachionus plicatilis</name>
    <name type="common">Marine rotifer</name>
    <name type="synonym">Brachionus muelleri</name>
    <dbReference type="NCBI Taxonomy" id="10195"/>
    <lineage>
        <taxon>Eukaryota</taxon>
        <taxon>Metazoa</taxon>
        <taxon>Spiralia</taxon>
        <taxon>Gnathifera</taxon>
        <taxon>Rotifera</taxon>
        <taxon>Eurotatoria</taxon>
        <taxon>Monogononta</taxon>
        <taxon>Pseudotrocha</taxon>
        <taxon>Ploima</taxon>
        <taxon>Brachionidae</taxon>
        <taxon>Brachionus</taxon>
    </lineage>
</organism>
<evidence type="ECO:0000256" key="1">
    <source>
        <dbReference type="SAM" id="MobiDB-lite"/>
    </source>
</evidence>
<reference evidence="2 3" key="1">
    <citation type="journal article" date="2018" name="Sci. Rep.">
        <title>Genomic signatures of local adaptation to the degree of environmental predictability in rotifers.</title>
        <authorList>
            <person name="Franch-Gras L."/>
            <person name="Hahn C."/>
            <person name="Garcia-Roger E.M."/>
            <person name="Carmona M.J."/>
            <person name="Serra M."/>
            <person name="Gomez A."/>
        </authorList>
    </citation>
    <scope>NUCLEOTIDE SEQUENCE [LARGE SCALE GENOMIC DNA]</scope>
    <source>
        <strain evidence="2">HYR1</strain>
    </source>
</reference>
<name>A0A3M7PL28_BRAPC</name>
<dbReference type="AlphaFoldDB" id="A0A3M7PL28"/>